<organism evidence="1 2">
    <name type="scientific">Glossina pallidipes</name>
    <name type="common">Tsetse fly</name>
    <dbReference type="NCBI Taxonomy" id="7398"/>
    <lineage>
        <taxon>Eukaryota</taxon>
        <taxon>Metazoa</taxon>
        <taxon>Ecdysozoa</taxon>
        <taxon>Arthropoda</taxon>
        <taxon>Hexapoda</taxon>
        <taxon>Insecta</taxon>
        <taxon>Pterygota</taxon>
        <taxon>Neoptera</taxon>
        <taxon>Endopterygota</taxon>
        <taxon>Diptera</taxon>
        <taxon>Brachycera</taxon>
        <taxon>Muscomorpha</taxon>
        <taxon>Hippoboscoidea</taxon>
        <taxon>Glossinidae</taxon>
        <taxon>Glossina</taxon>
    </lineage>
</organism>
<sequence length="118" mass="13544">METEQQKNILVHHEHDVIATEHLDCSFNYEEMISIASRECSSFCHFDPIGIVELIDLLSLLATRQHSFMGSPDKVRGNTQDLFELLEKVQCSRLEDQRCELPAYFAQHSTSFNASILD</sequence>
<dbReference type="AlphaFoldDB" id="A0A1A9ZD32"/>
<proteinExistence type="predicted"/>
<dbReference type="InterPro" id="IPR003109">
    <property type="entry name" value="GoLoco_motif"/>
</dbReference>
<reference evidence="2" key="1">
    <citation type="submission" date="2014-03" db="EMBL/GenBank/DDBJ databases">
        <authorList>
            <person name="Aksoy S."/>
            <person name="Warren W."/>
            <person name="Wilson R.K."/>
        </authorList>
    </citation>
    <scope>NUCLEOTIDE SEQUENCE [LARGE SCALE GENOMIC DNA]</scope>
    <source>
        <strain evidence="2">IAEA</strain>
    </source>
</reference>
<protein>
    <submittedName>
        <fullName evidence="1">Uncharacterized protein</fullName>
    </submittedName>
</protein>
<dbReference type="EnsemblMetazoa" id="GPAI010986-RA">
    <property type="protein sequence ID" value="GPAI010986-PA"/>
    <property type="gene ID" value="GPAI010986"/>
</dbReference>
<evidence type="ECO:0000313" key="1">
    <source>
        <dbReference type="EnsemblMetazoa" id="GPAI010986-PA"/>
    </source>
</evidence>
<dbReference type="Pfam" id="PF02188">
    <property type="entry name" value="GoLoco"/>
    <property type="match status" value="1"/>
</dbReference>
<name>A0A1A9ZD32_GLOPL</name>
<dbReference type="GO" id="GO:0030695">
    <property type="term" value="F:GTPase regulator activity"/>
    <property type="evidence" value="ECO:0007669"/>
    <property type="project" value="InterPro"/>
</dbReference>
<reference evidence="1" key="2">
    <citation type="submission" date="2020-05" db="UniProtKB">
        <authorList>
            <consortium name="EnsemblMetazoa"/>
        </authorList>
    </citation>
    <scope>IDENTIFICATION</scope>
    <source>
        <strain evidence="1">IAEA</strain>
    </source>
</reference>
<accession>A0A1A9ZD32</accession>
<keyword evidence="2" id="KW-1185">Reference proteome</keyword>
<evidence type="ECO:0000313" key="2">
    <source>
        <dbReference type="Proteomes" id="UP000092445"/>
    </source>
</evidence>
<dbReference type="VEuPathDB" id="VectorBase:GPAI010986"/>
<dbReference type="STRING" id="7398.A0A1A9ZD32"/>
<dbReference type="SMART" id="SM00390">
    <property type="entry name" value="GoLoco"/>
    <property type="match status" value="1"/>
</dbReference>
<dbReference type="Proteomes" id="UP000092445">
    <property type="component" value="Unassembled WGS sequence"/>
</dbReference>
<dbReference type="PROSITE" id="PS50877">
    <property type="entry name" value="GOLOCO"/>
    <property type="match status" value="1"/>
</dbReference>